<evidence type="ECO:0000313" key="5">
    <source>
        <dbReference type="Proteomes" id="UP000219193"/>
    </source>
</evidence>
<dbReference type="Proteomes" id="UP000219193">
    <property type="component" value="Unassembled WGS sequence"/>
</dbReference>
<feature type="domain" description="BD-FAE-like" evidence="3">
    <location>
        <begin position="47"/>
        <end position="180"/>
    </location>
</feature>
<feature type="chain" id="PRO_5012854815" evidence="2">
    <location>
        <begin position="19"/>
        <end position="299"/>
    </location>
</feature>
<name>A0A285X0B8_9FLAO</name>
<dbReference type="SUPFAM" id="SSF53474">
    <property type="entry name" value="alpha/beta-Hydrolases"/>
    <property type="match status" value="1"/>
</dbReference>
<dbReference type="GO" id="GO:0016787">
    <property type="term" value="F:hydrolase activity"/>
    <property type="evidence" value="ECO:0007669"/>
    <property type="project" value="UniProtKB-KW"/>
</dbReference>
<dbReference type="InterPro" id="IPR050300">
    <property type="entry name" value="GDXG_lipolytic_enzyme"/>
</dbReference>
<keyword evidence="2" id="KW-0732">Signal</keyword>
<evidence type="ECO:0000313" key="4">
    <source>
        <dbReference type="EMBL" id="SOC78762.1"/>
    </source>
</evidence>
<evidence type="ECO:0000256" key="1">
    <source>
        <dbReference type="ARBA" id="ARBA00022801"/>
    </source>
</evidence>
<keyword evidence="5" id="KW-1185">Reference proteome</keyword>
<dbReference type="InterPro" id="IPR049492">
    <property type="entry name" value="BD-FAE-like_dom"/>
</dbReference>
<dbReference type="InterPro" id="IPR029058">
    <property type="entry name" value="AB_hydrolase_fold"/>
</dbReference>
<evidence type="ECO:0000256" key="2">
    <source>
        <dbReference type="SAM" id="SignalP"/>
    </source>
</evidence>
<dbReference type="OrthoDB" id="9803990at2"/>
<dbReference type="Pfam" id="PF20434">
    <property type="entry name" value="BD-FAE"/>
    <property type="match status" value="1"/>
</dbReference>
<gene>
    <name evidence="4" type="ORF">SAMN06296241_0278</name>
</gene>
<reference evidence="5" key="1">
    <citation type="submission" date="2017-09" db="EMBL/GenBank/DDBJ databases">
        <authorList>
            <person name="Varghese N."/>
            <person name="Submissions S."/>
        </authorList>
    </citation>
    <scope>NUCLEOTIDE SEQUENCE [LARGE SCALE GENOMIC DNA]</scope>
    <source>
        <strain evidence="5">CGMCC 1.12641</strain>
    </source>
</reference>
<dbReference type="RefSeq" id="WP_097054561.1">
    <property type="nucleotide sequence ID" value="NZ_OCMF01000001.1"/>
</dbReference>
<dbReference type="EMBL" id="OCMF01000001">
    <property type="protein sequence ID" value="SOC78762.1"/>
    <property type="molecule type" value="Genomic_DNA"/>
</dbReference>
<keyword evidence="1" id="KW-0378">Hydrolase</keyword>
<accession>A0A285X0B8</accession>
<sequence length="299" mass="33630">MRLFFFLFFFSISTLSQAQEGFTEDLFEVGESITETYAVKDGEELRLDVYQPLNDTAQLRPVIIFMHGGGFAGGTRKNDAEVKFAHAAARKGYVAVQITYRLTRKDKSFGCDYEASGKIETFQKAAEDFMDAVQFMLNKKDEYRIDPGRVIVGGSSAGAEAVLNAVYNDRLMFEDPEKYEDIDFAGVFSLAGAVVDARYITKENAVPAVFFHGTDDNLVPFATAPHHFCDPDAPGYLMLDGSKTIAEKLKKLDKSFLLYAFEGGRHEHSGMPFKYLDIVFDFFNRVFLHGEQLQIEVLK</sequence>
<organism evidence="4 5">
    <name type="scientific">Salinimicrobium sediminis</name>
    <dbReference type="NCBI Taxonomy" id="1343891"/>
    <lineage>
        <taxon>Bacteria</taxon>
        <taxon>Pseudomonadati</taxon>
        <taxon>Bacteroidota</taxon>
        <taxon>Flavobacteriia</taxon>
        <taxon>Flavobacteriales</taxon>
        <taxon>Flavobacteriaceae</taxon>
        <taxon>Salinimicrobium</taxon>
    </lineage>
</organism>
<dbReference type="PANTHER" id="PTHR48081">
    <property type="entry name" value="AB HYDROLASE SUPERFAMILY PROTEIN C4A8.06C"/>
    <property type="match status" value="1"/>
</dbReference>
<proteinExistence type="predicted"/>
<dbReference type="Gene3D" id="3.40.50.1820">
    <property type="entry name" value="alpha/beta hydrolase"/>
    <property type="match status" value="1"/>
</dbReference>
<feature type="signal peptide" evidence="2">
    <location>
        <begin position="1"/>
        <end position="18"/>
    </location>
</feature>
<protein>
    <submittedName>
        <fullName evidence="4">Acetyl esterase/lipase</fullName>
    </submittedName>
</protein>
<evidence type="ECO:0000259" key="3">
    <source>
        <dbReference type="Pfam" id="PF20434"/>
    </source>
</evidence>
<dbReference type="AlphaFoldDB" id="A0A285X0B8"/>